<dbReference type="Pfam" id="PF00528">
    <property type="entry name" value="BPD_transp_1"/>
    <property type="match status" value="1"/>
</dbReference>
<keyword evidence="2 7" id="KW-0813">Transport</keyword>
<dbReference type="PANTHER" id="PTHR43227">
    <property type="entry name" value="BLL4140 PROTEIN"/>
    <property type="match status" value="1"/>
</dbReference>
<keyword evidence="6 7" id="KW-0472">Membrane</keyword>
<dbReference type="EMBL" id="FOMT01000004">
    <property type="protein sequence ID" value="SFE74571.1"/>
    <property type="molecule type" value="Genomic_DNA"/>
</dbReference>
<keyword evidence="10" id="KW-1185">Reference proteome</keyword>
<comment type="similarity">
    <text evidence="7">Belongs to the binding-protein-dependent transport system permease family.</text>
</comment>
<gene>
    <name evidence="9" type="ORF">SAMN05216378_3923</name>
</gene>
<dbReference type="SUPFAM" id="SSF161098">
    <property type="entry name" value="MetI-like"/>
    <property type="match status" value="1"/>
</dbReference>
<reference evidence="10" key="1">
    <citation type="submission" date="2016-10" db="EMBL/GenBank/DDBJ databases">
        <authorList>
            <person name="Varghese N."/>
            <person name="Submissions S."/>
        </authorList>
    </citation>
    <scope>NUCLEOTIDE SEQUENCE [LARGE SCALE GENOMIC DNA]</scope>
    <source>
        <strain evidence="10">CGMCC 1.10784</strain>
    </source>
</reference>
<feature type="transmembrane region" description="Helical" evidence="7">
    <location>
        <begin position="119"/>
        <end position="143"/>
    </location>
</feature>
<feature type="domain" description="ABC transmembrane type-1" evidence="8">
    <location>
        <begin position="73"/>
        <end position="288"/>
    </location>
</feature>
<dbReference type="InterPro" id="IPR050809">
    <property type="entry name" value="UgpAE/MalFG_permease"/>
</dbReference>
<feature type="transmembrane region" description="Helical" evidence="7">
    <location>
        <begin position="209"/>
        <end position="228"/>
    </location>
</feature>
<feature type="transmembrane region" description="Helical" evidence="7">
    <location>
        <begin position="12"/>
        <end position="31"/>
    </location>
</feature>
<feature type="transmembrane region" description="Helical" evidence="7">
    <location>
        <begin position="267"/>
        <end position="288"/>
    </location>
</feature>
<dbReference type="PANTHER" id="PTHR43227:SF11">
    <property type="entry name" value="BLL4140 PROTEIN"/>
    <property type="match status" value="1"/>
</dbReference>
<comment type="subcellular location">
    <subcellularLocation>
        <location evidence="1 7">Cell membrane</location>
        <topology evidence="1 7">Multi-pass membrane protein</topology>
    </subcellularLocation>
</comment>
<dbReference type="InterPro" id="IPR000515">
    <property type="entry name" value="MetI-like"/>
</dbReference>
<dbReference type="PROSITE" id="PS50928">
    <property type="entry name" value="ABC_TM1"/>
    <property type="match status" value="1"/>
</dbReference>
<feature type="transmembrane region" description="Helical" evidence="7">
    <location>
        <begin position="163"/>
        <end position="188"/>
    </location>
</feature>
<dbReference type="RefSeq" id="WP_245773083.1">
    <property type="nucleotide sequence ID" value="NZ_FOMT01000004.1"/>
</dbReference>
<protein>
    <submittedName>
        <fullName evidence="9">Putative aldouronate transport system permease protein</fullName>
    </submittedName>
</protein>
<dbReference type="GO" id="GO:0055085">
    <property type="term" value="P:transmembrane transport"/>
    <property type="evidence" value="ECO:0007669"/>
    <property type="project" value="InterPro"/>
</dbReference>
<evidence type="ECO:0000313" key="10">
    <source>
        <dbReference type="Proteomes" id="UP000198855"/>
    </source>
</evidence>
<keyword evidence="4 7" id="KW-0812">Transmembrane</keyword>
<evidence type="ECO:0000256" key="1">
    <source>
        <dbReference type="ARBA" id="ARBA00004651"/>
    </source>
</evidence>
<name>A0A1I2D230_9BACL</name>
<evidence type="ECO:0000256" key="4">
    <source>
        <dbReference type="ARBA" id="ARBA00022692"/>
    </source>
</evidence>
<evidence type="ECO:0000256" key="2">
    <source>
        <dbReference type="ARBA" id="ARBA00022448"/>
    </source>
</evidence>
<dbReference type="InterPro" id="IPR035906">
    <property type="entry name" value="MetI-like_sf"/>
</dbReference>
<accession>A0A1I2D230</accession>
<dbReference type="GO" id="GO:0005886">
    <property type="term" value="C:plasma membrane"/>
    <property type="evidence" value="ECO:0007669"/>
    <property type="project" value="UniProtKB-SubCell"/>
</dbReference>
<evidence type="ECO:0000259" key="8">
    <source>
        <dbReference type="PROSITE" id="PS50928"/>
    </source>
</evidence>
<dbReference type="Gene3D" id="1.10.3720.10">
    <property type="entry name" value="MetI-like"/>
    <property type="match status" value="1"/>
</dbReference>
<evidence type="ECO:0000256" key="5">
    <source>
        <dbReference type="ARBA" id="ARBA00022989"/>
    </source>
</evidence>
<organism evidence="9 10">
    <name type="scientific">Paenibacillus catalpae</name>
    <dbReference type="NCBI Taxonomy" id="1045775"/>
    <lineage>
        <taxon>Bacteria</taxon>
        <taxon>Bacillati</taxon>
        <taxon>Bacillota</taxon>
        <taxon>Bacilli</taxon>
        <taxon>Bacillales</taxon>
        <taxon>Paenibacillaceae</taxon>
        <taxon>Paenibacillus</taxon>
    </lineage>
</organism>
<evidence type="ECO:0000256" key="7">
    <source>
        <dbReference type="RuleBase" id="RU363032"/>
    </source>
</evidence>
<evidence type="ECO:0000256" key="6">
    <source>
        <dbReference type="ARBA" id="ARBA00023136"/>
    </source>
</evidence>
<dbReference type="STRING" id="1045775.SAMN05216378_3923"/>
<keyword evidence="5 7" id="KW-1133">Transmembrane helix</keyword>
<proteinExistence type="inferred from homology"/>
<dbReference type="AlphaFoldDB" id="A0A1I2D230"/>
<evidence type="ECO:0000256" key="3">
    <source>
        <dbReference type="ARBA" id="ARBA00022475"/>
    </source>
</evidence>
<evidence type="ECO:0000313" key="9">
    <source>
        <dbReference type="EMBL" id="SFE74571.1"/>
    </source>
</evidence>
<dbReference type="Proteomes" id="UP000198855">
    <property type="component" value="Unassembled WGS sequence"/>
</dbReference>
<keyword evidence="3" id="KW-1003">Cell membrane</keyword>
<dbReference type="CDD" id="cd06261">
    <property type="entry name" value="TM_PBP2"/>
    <property type="match status" value="1"/>
</dbReference>
<feature type="transmembrane region" description="Helical" evidence="7">
    <location>
        <begin position="77"/>
        <end position="98"/>
    </location>
</feature>
<sequence length="301" mass="33763">MKQRWLYFLRNWQLYILLLGPVAYFLIFKYGPMYGILIAFQDFNLFKGVTGSPWVGFDVFREVFGMSAFYKALRNTFMLNLADLLFSFPAPILLALLLNELTRARFKKWAQTILYLPHFLSWVIIGGIMLQVFATNTGIVNLLLGQLGIDPIPFLTNKYNWLITYLVVGVWQSAGWGTIIYLAAITGINSELYEAAAMDGAGRFRKMRSITLPGIRPTIVVLLILKIGEIVQISFDRPYVIGNVSVLDFSEVISTFVYKTGVQTANFSLATAVGLFQAIVGIILLLAANRIAKKITGNGVF</sequence>